<keyword evidence="3" id="KW-1185">Reference proteome</keyword>
<dbReference type="AlphaFoldDB" id="A0A3G1KQV0"/>
<evidence type="ECO:0000313" key="2">
    <source>
        <dbReference type="EMBL" id="ATW24820.1"/>
    </source>
</evidence>
<dbReference type="EMBL" id="CP017634">
    <property type="protein sequence ID" value="ATW24820.1"/>
    <property type="molecule type" value="Genomic_DNA"/>
</dbReference>
<proteinExistence type="predicted"/>
<keyword evidence="1" id="KW-1133">Transmembrane helix</keyword>
<keyword evidence="1" id="KW-0472">Membrane</keyword>
<feature type="transmembrane region" description="Helical" evidence="1">
    <location>
        <begin position="123"/>
        <end position="143"/>
    </location>
</feature>
<name>A0A3G1KQV0_FORW1</name>
<evidence type="ECO:0000256" key="1">
    <source>
        <dbReference type="SAM" id="Phobius"/>
    </source>
</evidence>
<keyword evidence="1" id="KW-0812">Transmembrane</keyword>
<reference evidence="2 3" key="1">
    <citation type="submission" date="2016-10" db="EMBL/GenBank/DDBJ databases">
        <title>Complete Genome Sequence of Peptococcaceae strain DCMF.</title>
        <authorList>
            <person name="Edwards R.J."/>
            <person name="Holland S.I."/>
            <person name="Deshpande N.P."/>
            <person name="Wong Y.K."/>
            <person name="Ertan H."/>
            <person name="Manefield M."/>
            <person name="Russell T.L."/>
            <person name="Lee M.J."/>
        </authorList>
    </citation>
    <scope>NUCLEOTIDE SEQUENCE [LARGE SCALE GENOMIC DNA]</scope>
    <source>
        <strain evidence="2 3">DCMF</strain>
    </source>
</reference>
<feature type="transmembrane region" description="Helical" evidence="1">
    <location>
        <begin position="7"/>
        <end position="33"/>
    </location>
</feature>
<sequence>MIILKKDIIIAGVLGGAVGNIAKLALAFIFHYLGYIDYSFGHIAAGYFIPSTNINDTLSLVNGYISDFGYAGGLGILLLLILRSTGFSFAAVKGLLLGSMIHVLNNGVLLFSNINGLPELTPLTHFILLFPTMLFGLTTCLFLKRFYRR</sequence>
<organism evidence="2 3">
    <name type="scientific">Formimonas warabiya</name>
    <dbReference type="NCBI Taxonomy" id="1761012"/>
    <lineage>
        <taxon>Bacteria</taxon>
        <taxon>Bacillati</taxon>
        <taxon>Bacillota</taxon>
        <taxon>Clostridia</taxon>
        <taxon>Eubacteriales</taxon>
        <taxon>Peptococcaceae</taxon>
        <taxon>Candidatus Formimonas</taxon>
    </lineage>
</organism>
<accession>A0A3G1KQV0</accession>
<feature type="transmembrane region" description="Helical" evidence="1">
    <location>
        <begin position="64"/>
        <end position="82"/>
    </location>
</feature>
<gene>
    <name evidence="2" type="ORF">DCMF_08565</name>
</gene>
<dbReference type="KEGG" id="fwa:DCMF_08565"/>
<protein>
    <submittedName>
        <fullName evidence="2">Uncharacterized protein</fullName>
    </submittedName>
</protein>
<feature type="transmembrane region" description="Helical" evidence="1">
    <location>
        <begin position="94"/>
        <end position="111"/>
    </location>
</feature>
<evidence type="ECO:0000313" key="3">
    <source>
        <dbReference type="Proteomes" id="UP000323521"/>
    </source>
</evidence>
<dbReference type="Proteomes" id="UP000323521">
    <property type="component" value="Chromosome"/>
</dbReference>